<comment type="function">
    <text evidence="3">Catalyzes the conversion of (8S)-3',8-cyclo-7,8-dihydroguanosine 5'-triphosphate to cyclic pyranopterin monophosphate (cPMP).</text>
</comment>
<dbReference type="NCBIfam" id="NF006870">
    <property type="entry name" value="PRK09364.1"/>
    <property type="match status" value="1"/>
</dbReference>
<dbReference type="InterPro" id="IPR050105">
    <property type="entry name" value="MoCo_biosynth_MoaA/MoaC"/>
</dbReference>
<gene>
    <name evidence="3 5" type="primary">moaC</name>
    <name evidence="5" type="ORF">ACFOY1_08000</name>
</gene>
<feature type="binding site" evidence="3">
    <location>
        <begin position="82"/>
        <end position="84"/>
    </location>
    <ligand>
        <name>substrate</name>
    </ligand>
</feature>
<accession>A0ABV8NVD9</accession>
<feature type="active site" evidence="3">
    <location>
        <position position="135"/>
    </location>
</feature>
<dbReference type="PANTHER" id="PTHR22960:SF29">
    <property type="entry name" value="CYCLIC PYRANOPTERIN MONOPHOSPHATE SYNTHASE"/>
    <property type="match status" value="1"/>
</dbReference>
<evidence type="ECO:0000313" key="5">
    <source>
        <dbReference type="EMBL" id="MFC4200891.1"/>
    </source>
</evidence>
<organism evidence="5 6">
    <name type="scientific">Candidimonas humi</name>
    <dbReference type="NCBI Taxonomy" id="683355"/>
    <lineage>
        <taxon>Bacteria</taxon>
        <taxon>Pseudomonadati</taxon>
        <taxon>Pseudomonadota</taxon>
        <taxon>Betaproteobacteria</taxon>
        <taxon>Burkholderiales</taxon>
        <taxon>Alcaligenaceae</taxon>
        <taxon>Candidimonas</taxon>
    </lineage>
</organism>
<dbReference type="EC" id="4.6.1.17" evidence="3"/>
<proteinExistence type="inferred from homology"/>
<comment type="pathway">
    <text evidence="3">Cofactor biosynthesis; molybdopterin biosynthesis.</text>
</comment>
<evidence type="ECO:0000313" key="6">
    <source>
        <dbReference type="Proteomes" id="UP001595848"/>
    </source>
</evidence>
<dbReference type="EMBL" id="JBHSBV010000002">
    <property type="protein sequence ID" value="MFC4200891.1"/>
    <property type="molecule type" value="Genomic_DNA"/>
</dbReference>
<sequence>MNQAEAAEPVLSHLDESGHIRMVDVSSKAATQRTAIAEGRVRMSAQAYRLLTARENGKGEVLNTANVAGVMAAKRCAELIPLCHSLPLSFAGIEFSLDEAGHAVTIRATCRSDYKTGVEMEAMTACSVAALTIYDMCKAADKGIVIETVRLAYKSGGKSGEWRSSN</sequence>
<keyword evidence="6" id="KW-1185">Reference proteome</keyword>
<name>A0ABV8NVD9_9BURK</name>
<evidence type="ECO:0000259" key="4">
    <source>
        <dbReference type="Pfam" id="PF01967"/>
    </source>
</evidence>
<dbReference type="Pfam" id="PF01967">
    <property type="entry name" value="MoaC"/>
    <property type="match status" value="1"/>
</dbReference>
<comment type="subunit">
    <text evidence="3">Homohexamer; trimer of dimers.</text>
</comment>
<keyword evidence="1 3" id="KW-0501">Molybdenum cofactor biosynthesis</keyword>
<feature type="binding site" evidence="3">
    <location>
        <begin position="120"/>
        <end position="121"/>
    </location>
    <ligand>
        <name>substrate</name>
    </ligand>
</feature>
<dbReference type="PANTHER" id="PTHR22960">
    <property type="entry name" value="MOLYBDOPTERIN COFACTOR SYNTHESIS PROTEIN A"/>
    <property type="match status" value="1"/>
</dbReference>
<dbReference type="GO" id="GO:0061799">
    <property type="term" value="F:cyclic pyranopterin monophosphate synthase activity"/>
    <property type="evidence" value="ECO:0007669"/>
    <property type="project" value="UniProtKB-EC"/>
</dbReference>
<keyword evidence="2 3" id="KW-0456">Lyase</keyword>
<reference evidence="6" key="1">
    <citation type="journal article" date="2019" name="Int. J. Syst. Evol. Microbiol.">
        <title>The Global Catalogue of Microorganisms (GCM) 10K type strain sequencing project: providing services to taxonomists for standard genome sequencing and annotation.</title>
        <authorList>
            <consortium name="The Broad Institute Genomics Platform"/>
            <consortium name="The Broad Institute Genome Sequencing Center for Infectious Disease"/>
            <person name="Wu L."/>
            <person name="Ma J."/>
        </authorList>
    </citation>
    <scope>NUCLEOTIDE SEQUENCE [LARGE SCALE GENOMIC DNA]</scope>
    <source>
        <strain evidence="6">LMG 24813</strain>
    </source>
</reference>
<dbReference type="NCBIfam" id="TIGR00581">
    <property type="entry name" value="moaC"/>
    <property type="match status" value="1"/>
</dbReference>
<protein>
    <recommendedName>
        <fullName evidence="3">Cyclic pyranopterin monophosphate synthase</fullName>
        <ecNumber evidence="3">4.6.1.17</ecNumber>
    </recommendedName>
    <alternativeName>
        <fullName evidence="3">Molybdenum cofactor biosynthesis protein C</fullName>
    </alternativeName>
</protein>
<dbReference type="Proteomes" id="UP001595848">
    <property type="component" value="Unassembled WGS sequence"/>
</dbReference>
<comment type="catalytic activity">
    <reaction evidence="3">
        <text>(8S)-3',8-cyclo-7,8-dihydroguanosine 5'-triphosphate = cyclic pyranopterin phosphate + diphosphate</text>
        <dbReference type="Rhea" id="RHEA:49580"/>
        <dbReference type="ChEBI" id="CHEBI:33019"/>
        <dbReference type="ChEBI" id="CHEBI:59648"/>
        <dbReference type="ChEBI" id="CHEBI:131766"/>
        <dbReference type="EC" id="4.6.1.17"/>
    </reaction>
</comment>
<dbReference type="HAMAP" id="MF_01224_B">
    <property type="entry name" value="MoaC_B"/>
    <property type="match status" value="1"/>
</dbReference>
<evidence type="ECO:0000256" key="3">
    <source>
        <dbReference type="HAMAP-Rule" id="MF_01224"/>
    </source>
</evidence>
<dbReference type="InterPro" id="IPR047594">
    <property type="entry name" value="MoaC_bact/euk"/>
</dbReference>
<evidence type="ECO:0000256" key="2">
    <source>
        <dbReference type="ARBA" id="ARBA00023239"/>
    </source>
</evidence>
<dbReference type="RefSeq" id="WP_217963898.1">
    <property type="nucleotide sequence ID" value="NZ_JAHTBN010000003.1"/>
</dbReference>
<dbReference type="InterPro" id="IPR002820">
    <property type="entry name" value="Mopterin_CF_biosynth-C_dom"/>
</dbReference>
<evidence type="ECO:0000256" key="1">
    <source>
        <dbReference type="ARBA" id="ARBA00023150"/>
    </source>
</evidence>
<comment type="similarity">
    <text evidence="3">Belongs to the MoaC family.</text>
</comment>
<dbReference type="InterPro" id="IPR023045">
    <property type="entry name" value="MoaC"/>
</dbReference>
<dbReference type="CDD" id="cd01420">
    <property type="entry name" value="MoaC_PE"/>
    <property type="match status" value="1"/>
</dbReference>
<comment type="caution">
    <text evidence="5">The sequence shown here is derived from an EMBL/GenBank/DDBJ whole genome shotgun (WGS) entry which is preliminary data.</text>
</comment>
<feature type="domain" description="Molybdopterin cofactor biosynthesis C (MoaC)" evidence="4">
    <location>
        <begin position="22"/>
        <end position="157"/>
    </location>
</feature>